<protein>
    <submittedName>
        <fullName evidence="1">MmcQ/YjbR family DNA-binding protein</fullName>
    </submittedName>
</protein>
<dbReference type="SUPFAM" id="SSF142906">
    <property type="entry name" value="YjbR-like"/>
    <property type="match status" value="1"/>
</dbReference>
<keyword evidence="1" id="KW-0238">DNA-binding</keyword>
<keyword evidence="2" id="KW-1185">Reference proteome</keyword>
<dbReference type="GO" id="GO:0003677">
    <property type="term" value="F:DNA binding"/>
    <property type="evidence" value="ECO:0007669"/>
    <property type="project" value="UniProtKB-KW"/>
</dbReference>
<dbReference type="EMBL" id="JBHDIY010000002">
    <property type="protein sequence ID" value="MFL4470943.1"/>
    <property type="molecule type" value="Genomic_DNA"/>
</dbReference>
<reference evidence="1 2" key="1">
    <citation type="submission" date="2024-08" db="EMBL/GenBank/DDBJ databases">
        <title>Tateyamaria sp. nov., isolated from marine algae.</title>
        <authorList>
            <person name="Choi B.J."/>
            <person name="Kim J.M."/>
            <person name="Lee J.K."/>
            <person name="Choi D.G."/>
            <person name="Bayburt H."/>
            <person name="Baek J.H."/>
            <person name="Han D.M."/>
            <person name="Jeon C.O."/>
        </authorList>
    </citation>
    <scope>NUCLEOTIDE SEQUENCE [LARGE SCALE GENOMIC DNA]</scope>
    <source>
        <strain evidence="1 2">KMU-156</strain>
    </source>
</reference>
<dbReference type="InterPro" id="IPR058532">
    <property type="entry name" value="YjbR/MT2646/Rv2570-like"/>
</dbReference>
<comment type="caution">
    <text evidence="1">The sequence shown here is derived from an EMBL/GenBank/DDBJ whole genome shotgun (WGS) entry which is preliminary data.</text>
</comment>
<evidence type="ECO:0000313" key="2">
    <source>
        <dbReference type="Proteomes" id="UP001627408"/>
    </source>
</evidence>
<dbReference type="Gene3D" id="3.90.1150.30">
    <property type="match status" value="1"/>
</dbReference>
<organism evidence="1 2">
    <name type="scientific">Tateyamaria armeniaca</name>
    <dbReference type="NCBI Taxonomy" id="2518930"/>
    <lineage>
        <taxon>Bacteria</taxon>
        <taxon>Pseudomonadati</taxon>
        <taxon>Pseudomonadota</taxon>
        <taxon>Alphaproteobacteria</taxon>
        <taxon>Rhodobacterales</taxon>
        <taxon>Roseobacteraceae</taxon>
        <taxon>Tateyamaria</taxon>
    </lineage>
</organism>
<accession>A0ABW8V0M2</accession>
<evidence type="ECO:0000313" key="1">
    <source>
        <dbReference type="EMBL" id="MFL4470943.1"/>
    </source>
</evidence>
<dbReference type="Proteomes" id="UP001627408">
    <property type="component" value="Unassembled WGS sequence"/>
</dbReference>
<dbReference type="RefSeq" id="WP_407592778.1">
    <property type="nucleotide sequence ID" value="NZ_JBHDIY010000002.1"/>
</dbReference>
<sequence length="118" mass="12882">MTREITDSICAALPGAHWASHHDGGLDAWKVGDKMFACIGMANDGVSVKCADVEAAQFLIEIGAAQKAKYFHRSWVRVPFGDKDADELRDRIHASYAIIRAALPKKVHADLAPWPDAP</sequence>
<dbReference type="InterPro" id="IPR038056">
    <property type="entry name" value="YjbR-like_sf"/>
</dbReference>
<proteinExistence type="predicted"/>
<gene>
    <name evidence="1" type="ORF">ACERZ8_14035</name>
</gene>
<dbReference type="Pfam" id="PF04237">
    <property type="entry name" value="YjbR"/>
    <property type="match status" value="1"/>
</dbReference>
<name>A0ABW8V0M2_9RHOB</name>